<evidence type="ECO:0000256" key="6">
    <source>
        <dbReference type="ARBA" id="ARBA00023002"/>
    </source>
</evidence>
<accession>A0ABT4IJA2</accession>
<feature type="binding site" evidence="11">
    <location>
        <position position="278"/>
    </location>
    <ligand>
        <name>Zn(2+)</name>
        <dbReference type="ChEBI" id="CHEBI:29105"/>
        <note>catalytic</note>
    </ligand>
</feature>
<evidence type="ECO:0000256" key="3">
    <source>
        <dbReference type="ARBA" id="ARBA00022723"/>
    </source>
</evidence>
<keyword evidence="9 11" id="KW-0594">Phospholipid biosynthesis</keyword>
<evidence type="ECO:0000256" key="1">
    <source>
        <dbReference type="ARBA" id="ARBA00022490"/>
    </source>
</evidence>
<dbReference type="Proteomes" id="UP001141422">
    <property type="component" value="Unassembled WGS sequence"/>
</dbReference>
<comment type="pathway">
    <text evidence="11">Membrane lipid metabolism; glycerophospholipid metabolism.</text>
</comment>
<keyword evidence="7 11" id="KW-0520">NAD</keyword>
<dbReference type="HAMAP" id="MF_00497_A">
    <property type="entry name" value="G1P_dehydrogenase_A"/>
    <property type="match status" value="1"/>
</dbReference>
<keyword evidence="4 11" id="KW-0862">Zinc</keyword>
<keyword evidence="6 11" id="KW-0560">Oxidoreductase</keyword>
<dbReference type="PANTHER" id="PTHR43616:SF5">
    <property type="entry name" value="GLYCEROL DEHYDROGENASE 1"/>
    <property type="match status" value="1"/>
</dbReference>
<feature type="binding site" evidence="11">
    <location>
        <position position="135"/>
    </location>
    <ligand>
        <name>substrate</name>
    </ligand>
</feature>
<feature type="binding site" evidence="11">
    <location>
        <position position="182"/>
    </location>
    <ligand>
        <name>substrate</name>
    </ligand>
</feature>
<keyword evidence="13" id="KW-1185">Reference proteome</keyword>
<dbReference type="EC" id="1.1.1.261" evidence="11"/>
<dbReference type="PANTHER" id="PTHR43616">
    <property type="entry name" value="GLYCEROL DEHYDROGENASE"/>
    <property type="match status" value="1"/>
</dbReference>
<evidence type="ECO:0000313" key="13">
    <source>
        <dbReference type="Proteomes" id="UP001141422"/>
    </source>
</evidence>
<gene>
    <name evidence="11" type="primary">egsA</name>
    <name evidence="12" type="ORF">O0S10_08035</name>
</gene>
<feature type="binding site" evidence="11">
    <location>
        <begin position="108"/>
        <end position="112"/>
    </location>
    <ligand>
        <name>NAD(+)</name>
        <dbReference type="ChEBI" id="CHEBI:57540"/>
    </ligand>
</feature>
<keyword evidence="3 11" id="KW-0479">Metal-binding</keyword>
<feature type="binding site" evidence="11">
    <location>
        <position position="266"/>
    </location>
    <ligand>
        <name>substrate</name>
    </ligand>
</feature>
<feature type="binding site" evidence="11">
    <location>
        <position position="139"/>
    </location>
    <ligand>
        <name>NAD(+)</name>
        <dbReference type="ChEBI" id="CHEBI:57540"/>
    </ligand>
</feature>
<evidence type="ECO:0000256" key="8">
    <source>
        <dbReference type="ARBA" id="ARBA00023098"/>
    </source>
</evidence>
<comment type="subcellular location">
    <subcellularLocation>
        <location evidence="11">Cytoplasm</location>
    </subcellularLocation>
</comment>
<dbReference type="InterPro" id="IPR023002">
    <property type="entry name" value="G1P_dehydrogenase_arc"/>
</dbReference>
<comment type="cofactor">
    <cofactor evidence="11">
        <name>Zn(2+)</name>
        <dbReference type="ChEBI" id="CHEBI:29105"/>
    </cofactor>
    <text evidence="11">Binds 1 zinc ion per subunit.</text>
</comment>
<keyword evidence="2 11" id="KW-0444">Lipid biosynthesis</keyword>
<evidence type="ECO:0000256" key="7">
    <source>
        <dbReference type="ARBA" id="ARBA00023027"/>
    </source>
</evidence>
<dbReference type="Gene3D" id="1.20.1090.10">
    <property type="entry name" value="Dehydroquinate synthase-like - alpha domain"/>
    <property type="match status" value="1"/>
</dbReference>
<organism evidence="12 13">
    <name type="scientific">Methanocorpusculum petauri</name>
    <dbReference type="NCBI Taxonomy" id="3002863"/>
    <lineage>
        <taxon>Archaea</taxon>
        <taxon>Methanobacteriati</taxon>
        <taxon>Methanobacteriota</taxon>
        <taxon>Stenosarchaea group</taxon>
        <taxon>Methanomicrobia</taxon>
        <taxon>Methanomicrobiales</taxon>
        <taxon>Methanocorpusculaceae</taxon>
        <taxon>Methanocorpusculum</taxon>
    </lineage>
</organism>
<feature type="binding site" evidence="11">
    <location>
        <position position="182"/>
    </location>
    <ligand>
        <name>Zn(2+)</name>
        <dbReference type="ChEBI" id="CHEBI:29105"/>
        <note>catalytic</note>
    </ligand>
</feature>
<dbReference type="EMBL" id="JAPTGB010000017">
    <property type="protein sequence ID" value="MCZ0861168.1"/>
    <property type="molecule type" value="Genomic_DNA"/>
</dbReference>
<sequence>MNVDNNRILKDKTFDKSRWIQMPRNVVVGHDALLQIPGIIDDLGVAGPIMLLSGATTIQTVGARVAELLQERPVTTCLVGRITYDEIQRIEEAAKEAGSVLIIAVGGGRVIDTAKVVSYNLDIQFISVPTAASHDGIASSRASVVTDAGNVSVAAQPPLAIVADTGVIATAPHRLLAAGCADIIANYTAILDWELSHRLTGEAISEYALTLSKITAEILVNNADLVSHNDETAAWIVVKALFSSGIAMSIAGSSRPASGGEHKFAHMLERLVPDSALHGEACGLGTIIGMYFHGGDWKGIRASLRRIGAPTTPKDLGISNETCVEAVLRACEIRPERFTIFDTGITREAAVAAVEALYEV</sequence>
<dbReference type="Pfam" id="PF13685">
    <property type="entry name" value="Fe-ADH_2"/>
    <property type="match status" value="1"/>
</dbReference>
<dbReference type="Gene3D" id="3.40.50.1970">
    <property type="match status" value="1"/>
</dbReference>
<evidence type="ECO:0000256" key="2">
    <source>
        <dbReference type="ARBA" id="ARBA00022516"/>
    </source>
</evidence>
<keyword evidence="5 11" id="KW-0521">NADP</keyword>
<comment type="catalytic activity">
    <reaction evidence="11">
        <text>sn-glycerol 1-phosphate + NADP(+) = dihydroxyacetone phosphate + NADPH + H(+)</text>
        <dbReference type="Rhea" id="RHEA:21416"/>
        <dbReference type="ChEBI" id="CHEBI:15378"/>
        <dbReference type="ChEBI" id="CHEBI:57642"/>
        <dbReference type="ChEBI" id="CHEBI:57685"/>
        <dbReference type="ChEBI" id="CHEBI:57783"/>
        <dbReference type="ChEBI" id="CHEBI:58349"/>
        <dbReference type="EC" id="1.1.1.261"/>
    </reaction>
</comment>
<reference evidence="12" key="1">
    <citation type="submission" date="2022-12" db="EMBL/GenBank/DDBJ databases">
        <title>Isolation and characterisation of novel Methanocorpusculum spp. from native Australian herbivores indicates the genus is ancestrally host-associated.</title>
        <authorList>
            <person name="Volmer J.G."/>
            <person name="Soo R.M."/>
            <person name="Evans P.N."/>
            <person name="Hoedt E.C."/>
            <person name="Astorga Alsina A.L."/>
            <person name="Woodcroft B.J."/>
            <person name="Tyson G.W."/>
            <person name="Hugenholtz P."/>
            <person name="Morrison M."/>
        </authorList>
    </citation>
    <scope>NUCLEOTIDE SEQUENCE</scope>
    <source>
        <strain evidence="12">MG</strain>
    </source>
</reference>
<proteinExistence type="inferred from homology"/>
<comment type="similarity">
    <text evidence="11">Belongs to the glycerol-1-phosphate dehydrogenase family.</text>
</comment>
<dbReference type="CDD" id="cd08173">
    <property type="entry name" value="Gro1PDH"/>
    <property type="match status" value="1"/>
</dbReference>
<protein>
    <recommendedName>
        <fullName evidence="11">Glycerol-1-phosphate dehydrogenase [NAD(P)+]</fullName>
        <shortName evidence="11">G1P dehydrogenase</shortName>
        <shortName evidence="11">G1PDH</shortName>
        <ecNumber evidence="11">1.1.1.261</ecNumber>
    </recommendedName>
    <alternativeName>
        <fullName evidence="11">Enantiomeric glycerophosphate synthase</fullName>
    </alternativeName>
    <alternativeName>
        <fullName evidence="11">sn-glycerol-1-phosphate dehydrogenase</fullName>
    </alternativeName>
</protein>
<evidence type="ECO:0000256" key="4">
    <source>
        <dbReference type="ARBA" id="ARBA00022833"/>
    </source>
</evidence>
<feature type="binding site" evidence="11">
    <location>
        <begin position="130"/>
        <end position="133"/>
    </location>
    <ligand>
        <name>NAD(+)</name>
        <dbReference type="ChEBI" id="CHEBI:57540"/>
    </ligand>
</feature>
<name>A0ABT4IJA2_9EURY</name>
<keyword evidence="1 11" id="KW-0963">Cytoplasm</keyword>
<keyword evidence="10 11" id="KW-1208">Phospholipid metabolism</keyword>
<comment type="caution">
    <text evidence="12">The sequence shown here is derived from an EMBL/GenBank/DDBJ whole genome shotgun (WGS) entry which is preliminary data.</text>
</comment>
<feature type="binding site" evidence="11">
    <location>
        <position position="262"/>
    </location>
    <ligand>
        <name>Zn(2+)</name>
        <dbReference type="ChEBI" id="CHEBI:29105"/>
        <note>catalytic</note>
    </ligand>
</feature>
<evidence type="ECO:0000256" key="10">
    <source>
        <dbReference type="ARBA" id="ARBA00023264"/>
    </source>
</evidence>
<evidence type="ECO:0000256" key="9">
    <source>
        <dbReference type="ARBA" id="ARBA00023209"/>
    </source>
</evidence>
<dbReference type="PIRSF" id="PIRSF000112">
    <property type="entry name" value="Glycerol_dehydrogenase"/>
    <property type="match status" value="1"/>
</dbReference>
<dbReference type="InterPro" id="IPR016205">
    <property type="entry name" value="Glycerol_DH"/>
</dbReference>
<comment type="catalytic activity">
    <reaction evidence="11">
        <text>sn-glycerol 1-phosphate + NAD(+) = dihydroxyacetone phosphate + NADH + H(+)</text>
        <dbReference type="Rhea" id="RHEA:21412"/>
        <dbReference type="ChEBI" id="CHEBI:15378"/>
        <dbReference type="ChEBI" id="CHEBI:57540"/>
        <dbReference type="ChEBI" id="CHEBI:57642"/>
        <dbReference type="ChEBI" id="CHEBI:57685"/>
        <dbReference type="ChEBI" id="CHEBI:57945"/>
        <dbReference type="EC" id="1.1.1.261"/>
    </reaction>
</comment>
<evidence type="ECO:0000313" key="12">
    <source>
        <dbReference type="EMBL" id="MCZ0861168.1"/>
    </source>
</evidence>
<dbReference type="GO" id="GO:0050492">
    <property type="term" value="F:glycerol-1-phosphate dehydrogenase [NAD(P)+] activity"/>
    <property type="evidence" value="ECO:0007669"/>
    <property type="project" value="UniProtKB-EC"/>
</dbReference>
<dbReference type="NCBIfam" id="NF002022">
    <property type="entry name" value="PRK00843.1"/>
    <property type="match status" value="1"/>
</dbReference>
<evidence type="ECO:0000256" key="11">
    <source>
        <dbReference type="HAMAP-Rule" id="MF_00497"/>
    </source>
</evidence>
<comment type="function">
    <text evidence="11">Catalyzes the NAD(P)H-dependent reduction of dihydroxyacetonephosphate (DHAP or glycerone phosphate) to glycerol 1-phosphate (G1P). The G1P thus generated is used as the glycerophosphate backbone of phospholipids in the cellular membranes of Archaea.</text>
</comment>
<dbReference type="InterPro" id="IPR032837">
    <property type="entry name" value="G1PDH"/>
</dbReference>
<dbReference type="SUPFAM" id="SSF56796">
    <property type="entry name" value="Dehydroquinate synthase-like"/>
    <property type="match status" value="1"/>
</dbReference>
<evidence type="ECO:0000256" key="5">
    <source>
        <dbReference type="ARBA" id="ARBA00022857"/>
    </source>
</evidence>
<keyword evidence="8 11" id="KW-0443">Lipid metabolism</keyword>